<feature type="domain" description="RiboL-PSP-HEPN" evidence="1">
    <location>
        <begin position="12"/>
        <end position="165"/>
    </location>
</feature>
<protein>
    <recommendedName>
        <fullName evidence="1">RiboL-PSP-HEPN domain-containing protein</fullName>
    </recommendedName>
</protein>
<accession>A0A5C7SM62</accession>
<dbReference type="Pfam" id="PF18735">
    <property type="entry name" value="HEPN_RiboL-PSP"/>
    <property type="match status" value="1"/>
</dbReference>
<sequence length="168" mass="19138">MAYANHFRHADDVIAHLNTVVPTITDPLLVAKYSGFAAVAAVTVYELAIKEIFCEFGRRKHKILGNFTESYFDRINGRITLKNIKDDYCLRFGDAYASKFKNRLDTAARRYLIAHRRDARSSYGNLIVWRNDFAHEGRTPATATYAEVVQSYEDGKLVIHTLASSMVR</sequence>
<dbReference type="EMBL" id="SSFD01000170">
    <property type="protein sequence ID" value="TXH84720.1"/>
    <property type="molecule type" value="Genomic_DNA"/>
</dbReference>
<evidence type="ECO:0000313" key="2">
    <source>
        <dbReference type="EMBL" id="TXH84720.1"/>
    </source>
</evidence>
<organism evidence="2 3">
    <name type="scientific">Thauera aminoaromatica</name>
    <dbReference type="NCBI Taxonomy" id="164330"/>
    <lineage>
        <taxon>Bacteria</taxon>
        <taxon>Pseudomonadati</taxon>
        <taxon>Pseudomonadota</taxon>
        <taxon>Betaproteobacteria</taxon>
        <taxon>Rhodocyclales</taxon>
        <taxon>Zoogloeaceae</taxon>
        <taxon>Thauera</taxon>
    </lineage>
</organism>
<comment type="caution">
    <text evidence="2">The sequence shown here is derived from an EMBL/GenBank/DDBJ whole genome shotgun (WGS) entry which is preliminary data.</text>
</comment>
<dbReference type="RefSeq" id="WP_276658698.1">
    <property type="nucleotide sequence ID" value="NZ_SSFD01000170.1"/>
</dbReference>
<gene>
    <name evidence="2" type="ORF">E6Q80_10940</name>
</gene>
<name>A0A5C7SM62_THASP</name>
<dbReference type="AlphaFoldDB" id="A0A5C7SM62"/>
<reference evidence="2 3" key="1">
    <citation type="submission" date="2018-09" db="EMBL/GenBank/DDBJ databases">
        <title>Metagenome Assembled Genomes from an Advanced Water Purification Facility.</title>
        <authorList>
            <person name="Stamps B.W."/>
            <person name="Spear J.R."/>
        </authorList>
    </citation>
    <scope>NUCLEOTIDE SEQUENCE [LARGE SCALE GENOMIC DNA]</scope>
    <source>
        <strain evidence="2">Bin_27_1</strain>
    </source>
</reference>
<proteinExistence type="predicted"/>
<evidence type="ECO:0000259" key="1">
    <source>
        <dbReference type="Pfam" id="PF18735"/>
    </source>
</evidence>
<dbReference type="Proteomes" id="UP000321192">
    <property type="component" value="Unassembled WGS sequence"/>
</dbReference>
<dbReference type="InterPro" id="IPR041519">
    <property type="entry name" value="HEPN_RiboL-PSP"/>
</dbReference>
<evidence type="ECO:0000313" key="3">
    <source>
        <dbReference type="Proteomes" id="UP000321192"/>
    </source>
</evidence>